<feature type="region of interest" description="Disordered" evidence="1">
    <location>
        <begin position="39"/>
        <end position="115"/>
    </location>
</feature>
<evidence type="ECO:0000256" key="1">
    <source>
        <dbReference type="SAM" id="MobiDB-lite"/>
    </source>
</evidence>
<sequence>MPSRIHHQPQHQRRQYTCIYHPLTVFADIQLQILKASNRRAGRVRNSESEIPLSQPLHPSRKRNRSPLMTCQRQQTQSTTPQLILSVGINPDHPINHLSVDPQQPSPQVCSTVAP</sequence>
<reference evidence="2 3" key="1">
    <citation type="submission" date="2019-04" db="EMBL/GenBank/DDBJ databases">
        <title>Comparative genomics and transcriptomics to analyze fruiting body development in filamentous ascomycetes.</title>
        <authorList>
            <consortium name="DOE Joint Genome Institute"/>
            <person name="Lutkenhaus R."/>
            <person name="Traeger S."/>
            <person name="Breuer J."/>
            <person name="Kuo A."/>
            <person name="Lipzen A."/>
            <person name="Pangilinan J."/>
            <person name="Dilworth D."/>
            <person name="Sandor L."/>
            <person name="Poggeler S."/>
            <person name="Barry K."/>
            <person name="Grigoriev I.V."/>
            <person name="Nowrousian M."/>
        </authorList>
    </citation>
    <scope>NUCLEOTIDE SEQUENCE [LARGE SCALE GENOMIC DNA]</scope>
    <source>
        <strain evidence="2 3">CBS 389.68</strain>
    </source>
</reference>
<dbReference type="EMBL" id="ML220113">
    <property type="protein sequence ID" value="TGZ84107.1"/>
    <property type="molecule type" value="Genomic_DNA"/>
</dbReference>
<dbReference type="Proteomes" id="UP000298138">
    <property type="component" value="Unassembled WGS sequence"/>
</dbReference>
<name>A0A4S2N4L5_9PEZI</name>
<dbReference type="AlphaFoldDB" id="A0A4S2N4L5"/>
<feature type="compositionally biased region" description="Polar residues" evidence="1">
    <location>
        <begin position="101"/>
        <end position="115"/>
    </location>
</feature>
<evidence type="ECO:0000313" key="2">
    <source>
        <dbReference type="EMBL" id="TGZ84107.1"/>
    </source>
</evidence>
<evidence type="ECO:0000313" key="3">
    <source>
        <dbReference type="Proteomes" id="UP000298138"/>
    </source>
</evidence>
<gene>
    <name evidence="2" type="ORF">EX30DRAFT_99090</name>
</gene>
<keyword evidence="3" id="KW-1185">Reference proteome</keyword>
<feature type="compositionally biased region" description="Polar residues" evidence="1">
    <location>
        <begin position="67"/>
        <end position="83"/>
    </location>
</feature>
<organism evidence="2 3">
    <name type="scientific">Ascodesmis nigricans</name>
    <dbReference type="NCBI Taxonomy" id="341454"/>
    <lineage>
        <taxon>Eukaryota</taxon>
        <taxon>Fungi</taxon>
        <taxon>Dikarya</taxon>
        <taxon>Ascomycota</taxon>
        <taxon>Pezizomycotina</taxon>
        <taxon>Pezizomycetes</taxon>
        <taxon>Pezizales</taxon>
        <taxon>Ascodesmidaceae</taxon>
        <taxon>Ascodesmis</taxon>
    </lineage>
</organism>
<protein>
    <submittedName>
        <fullName evidence="2">Uncharacterized protein</fullName>
    </submittedName>
</protein>
<accession>A0A4S2N4L5</accession>
<proteinExistence type="predicted"/>
<dbReference type="InParanoid" id="A0A4S2N4L5"/>